<reference evidence="1 2" key="1">
    <citation type="journal article" date="2013" name="Genome Announc.">
        <title>Draft Genome Sequence of Sphingobium lactosutens Strain DS20T, Isolated from a Hexachlorocyclohexane Dumpsite.</title>
        <authorList>
            <person name="Kumar R."/>
            <person name="Dwivedi V."/>
            <person name="Negi V."/>
            <person name="Khurana J.P."/>
            <person name="Lal R."/>
        </authorList>
    </citation>
    <scope>NUCLEOTIDE SEQUENCE [LARGE SCALE GENOMIC DNA]</scope>
    <source>
        <strain evidence="1 2">DS20</strain>
    </source>
</reference>
<evidence type="ECO:0000313" key="1">
    <source>
        <dbReference type="EMBL" id="EQB12846.1"/>
    </source>
</evidence>
<dbReference type="PATRIC" id="fig|1331060.3.peg.3650"/>
<evidence type="ECO:0000313" key="2">
    <source>
        <dbReference type="Proteomes" id="UP000015531"/>
    </source>
</evidence>
<sequence length="78" mass="8638">MNQRQTKAAVMTILDGNDRELMVVRKLERDGDALVIRGKIFGAMPMVAKVTPDQARAALKLLDLGTILFLLSLPFRKG</sequence>
<accession>T0H980</accession>
<keyword evidence="2" id="KW-1185">Reference proteome</keyword>
<gene>
    <name evidence="1" type="ORF">RLDS_18905</name>
</gene>
<name>T0H980_9SPHN</name>
<dbReference type="EMBL" id="ATDP01000101">
    <property type="protein sequence ID" value="EQB12846.1"/>
    <property type="molecule type" value="Genomic_DNA"/>
</dbReference>
<dbReference type="AlphaFoldDB" id="T0H980"/>
<protein>
    <submittedName>
        <fullName evidence="1">Uncharacterized protein</fullName>
    </submittedName>
</protein>
<dbReference type="Proteomes" id="UP000015531">
    <property type="component" value="Unassembled WGS sequence"/>
</dbReference>
<organism evidence="1 2">
    <name type="scientific">Sphingobium lactosutens DS20</name>
    <dbReference type="NCBI Taxonomy" id="1331060"/>
    <lineage>
        <taxon>Bacteria</taxon>
        <taxon>Pseudomonadati</taxon>
        <taxon>Pseudomonadota</taxon>
        <taxon>Alphaproteobacteria</taxon>
        <taxon>Sphingomonadales</taxon>
        <taxon>Sphingomonadaceae</taxon>
        <taxon>Sphingobium</taxon>
    </lineage>
</organism>
<comment type="caution">
    <text evidence="1">The sequence shown here is derived from an EMBL/GenBank/DDBJ whole genome shotgun (WGS) entry which is preliminary data.</text>
</comment>
<proteinExistence type="predicted"/>